<dbReference type="EMBL" id="BK015668">
    <property type="protein sequence ID" value="DAE19167.1"/>
    <property type="molecule type" value="Genomic_DNA"/>
</dbReference>
<reference evidence="1" key="1">
    <citation type="journal article" date="2021" name="Proc. Natl. Acad. Sci. U.S.A.">
        <title>A Catalog of Tens of Thousands of Viruses from Human Metagenomes Reveals Hidden Associations with Chronic Diseases.</title>
        <authorList>
            <person name="Tisza M.J."/>
            <person name="Buck C.B."/>
        </authorList>
    </citation>
    <scope>NUCLEOTIDE SEQUENCE</scope>
    <source>
        <strain evidence="1">CtCUc43</strain>
    </source>
</reference>
<proteinExistence type="predicted"/>
<sequence>MTQDSINLSTPLYFLHKNNTPYNEEKEVLL</sequence>
<accession>A0A8S5QIS2</accession>
<protein>
    <submittedName>
        <fullName evidence="1">Uncharacterized protein</fullName>
    </submittedName>
</protein>
<organism evidence="1">
    <name type="scientific">Siphoviridae sp. ctCUc43</name>
    <dbReference type="NCBI Taxonomy" id="2825379"/>
    <lineage>
        <taxon>Viruses</taxon>
        <taxon>Duplodnaviria</taxon>
        <taxon>Heunggongvirae</taxon>
        <taxon>Uroviricota</taxon>
        <taxon>Caudoviricetes</taxon>
    </lineage>
</organism>
<evidence type="ECO:0000313" key="1">
    <source>
        <dbReference type="EMBL" id="DAE19167.1"/>
    </source>
</evidence>
<name>A0A8S5QIS2_9CAUD</name>